<dbReference type="Proteomes" id="UP000299084">
    <property type="component" value="Unassembled WGS sequence"/>
</dbReference>
<sequence length="174" mass="19470">MGQSNFKNLFCRIADIRMVFWNLIFIRISQKSYNPLRTVGHILGQKNRDSGSSSAQRCGFLRMVPLDAVKSQHSHQLCVNIASREMTKNVCCLVALFLSSPPPLPTTVTTTTTIVIVITTTIIITITTTITIVIIITIIIIIVIIITITIIIMNQSDYKEESTRLSNSVFPKFL</sequence>
<dbReference type="AlphaFoldDB" id="A0A5N4DES4"/>
<feature type="transmembrane region" description="Helical" evidence="1">
    <location>
        <begin position="132"/>
        <end position="154"/>
    </location>
</feature>
<organism evidence="2 3">
    <name type="scientific">Camelus dromedarius</name>
    <name type="common">Dromedary</name>
    <name type="synonym">Arabian camel</name>
    <dbReference type="NCBI Taxonomy" id="9838"/>
    <lineage>
        <taxon>Eukaryota</taxon>
        <taxon>Metazoa</taxon>
        <taxon>Chordata</taxon>
        <taxon>Craniata</taxon>
        <taxon>Vertebrata</taxon>
        <taxon>Euteleostomi</taxon>
        <taxon>Mammalia</taxon>
        <taxon>Eutheria</taxon>
        <taxon>Laurasiatheria</taxon>
        <taxon>Artiodactyla</taxon>
        <taxon>Tylopoda</taxon>
        <taxon>Camelidae</taxon>
        <taxon>Camelus</taxon>
    </lineage>
</organism>
<dbReference type="EMBL" id="JWIN03000012">
    <property type="protein sequence ID" value="KAB1269569.1"/>
    <property type="molecule type" value="Genomic_DNA"/>
</dbReference>
<protein>
    <submittedName>
        <fullName evidence="2">Uncharacterized protein</fullName>
    </submittedName>
</protein>
<keyword evidence="1" id="KW-0812">Transmembrane</keyword>
<reference evidence="2 3" key="1">
    <citation type="journal article" date="2019" name="Mol. Ecol. Resour.">
        <title>Improving Illumina assemblies with Hi-C and long reads: an example with the North African dromedary.</title>
        <authorList>
            <person name="Elbers J.P."/>
            <person name="Rogers M.F."/>
            <person name="Perelman P.L."/>
            <person name="Proskuryakova A.A."/>
            <person name="Serdyukova N.A."/>
            <person name="Johnson W.E."/>
            <person name="Horin P."/>
            <person name="Corander J."/>
            <person name="Murphy D."/>
            <person name="Burger P.A."/>
        </authorList>
    </citation>
    <scope>NUCLEOTIDE SEQUENCE [LARGE SCALE GENOMIC DNA]</scope>
    <source>
        <strain evidence="2">Drom800</strain>
        <tissue evidence="2">Blood</tissue>
    </source>
</reference>
<evidence type="ECO:0000313" key="3">
    <source>
        <dbReference type="Proteomes" id="UP000299084"/>
    </source>
</evidence>
<accession>A0A5N4DES4</accession>
<keyword evidence="1" id="KW-1133">Transmembrane helix</keyword>
<keyword evidence="3" id="KW-1185">Reference proteome</keyword>
<evidence type="ECO:0000313" key="2">
    <source>
        <dbReference type="EMBL" id="KAB1269569.1"/>
    </source>
</evidence>
<evidence type="ECO:0000256" key="1">
    <source>
        <dbReference type="SAM" id="Phobius"/>
    </source>
</evidence>
<keyword evidence="1" id="KW-0472">Membrane</keyword>
<feature type="transmembrane region" description="Helical" evidence="1">
    <location>
        <begin position="107"/>
        <end position="126"/>
    </location>
</feature>
<gene>
    <name evidence="2" type="ORF">Cadr_000017310</name>
</gene>
<name>A0A5N4DES4_CAMDR</name>
<proteinExistence type="predicted"/>
<comment type="caution">
    <text evidence="2">The sequence shown here is derived from an EMBL/GenBank/DDBJ whole genome shotgun (WGS) entry which is preliminary data.</text>
</comment>